<reference evidence="4" key="4">
    <citation type="journal article" date="2008" name="Nucleic Acids Res.">
        <title>The rice annotation project database (RAP-DB): 2008 update.</title>
        <authorList>
            <consortium name="The rice annotation project (RAP)"/>
        </authorList>
    </citation>
    <scope>GENOME REANNOTATION</scope>
    <source>
        <strain evidence="4">cv. Nipponbare</strain>
    </source>
</reference>
<organism evidence="3 4">
    <name type="scientific">Oryza sativa subsp. japonica</name>
    <name type="common">Rice</name>
    <dbReference type="NCBI Taxonomy" id="39947"/>
    <lineage>
        <taxon>Eukaryota</taxon>
        <taxon>Viridiplantae</taxon>
        <taxon>Streptophyta</taxon>
        <taxon>Embryophyta</taxon>
        <taxon>Tracheophyta</taxon>
        <taxon>Spermatophyta</taxon>
        <taxon>Magnoliopsida</taxon>
        <taxon>Liliopsida</taxon>
        <taxon>Poales</taxon>
        <taxon>Poaceae</taxon>
        <taxon>BOP clade</taxon>
        <taxon>Oryzoideae</taxon>
        <taxon>Oryzeae</taxon>
        <taxon>Oryzinae</taxon>
        <taxon>Oryza</taxon>
        <taxon>Oryza sativa</taxon>
    </lineage>
</organism>
<dbReference type="EMBL" id="AP003577">
    <property type="protein sequence ID" value="BAD45352.1"/>
    <property type="molecule type" value="Genomic_DNA"/>
</dbReference>
<reference evidence="3" key="2">
    <citation type="submission" date="2001-05" db="EMBL/GenBank/DDBJ databases">
        <title>Oryza sativa nipponbare(GA3) genomic DNA, chromosome 6, PAC clone:P0664F03.</title>
        <authorList>
            <person name="Sasaki T."/>
            <person name="Matsumoto T."/>
            <person name="Yamamoto K."/>
        </authorList>
    </citation>
    <scope>NUCLEOTIDE SEQUENCE</scope>
</reference>
<reference evidence="2" key="1">
    <citation type="submission" date="2001-04" db="EMBL/GenBank/DDBJ databases">
        <title>Oryza sativa nipponbare(GA3) genomic DNA, chromosome 6, PAC clone:P0025G03.</title>
        <authorList>
            <person name="Sasaki T."/>
            <person name="Matsumoto T."/>
            <person name="Yamamoto K."/>
        </authorList>
    </citation>
    <scope>NUCLEOTIDE SEQUENCE</scope>
</reference>
<reference evidence="4" key="3">
    <citation type="journal article" date="2005" name="Nature">
        <title>The map-based sequence of the rice genome.</title>
        <authorList>
            <consortium name="International rice genome sequencing project (IRGSP)"/>
            <person name="Matsumoto T."/>
            <person name="Wu J."/>
            <person name="Kanamori H."/>
            <person name="Katayose Y."/>
            <person name="Fujisawa M."/>
            <person name="Namiki N."/>
            <person name="Mizuno H."/>
            <person name="Yamamoto K."/>
            <person name="Antonio B.A."/>
            <person name="Baba T."/>
            <person name="Sakata K."/>
            <person name="Nagamura Y."/>
            <person name="Aoki H."/>
            <person name="Arikawa K."/>
            <person name="Arita K."/>
            <person name="Bito T."/>
            <person name="Chiden Y."/>
            <person name="Fujitsuka N."/>
            <person name="Fukunaka R."/>
            <person name="Hamada M."/>
            <person name="Harada C."/>
            <person name="Hayashi A."/>
            <person name="Hijishita S."/>
            <person name="Honda M."/>
            <person name="Hosokawa S."/>
            <person name="Ichikawa Y."/>
            <person name="Idonuma A."/>
            <person name="Iijima M."/>
            <person name="Ikeda M."/>
            <person name="Ikeno M."/>
            <person name="Ito K."/>
            <person name="Ito S."/>
            <person name="Ito T."/>
            <person name="Ito Y."/>
            <person name="Ito Y."/>
            <person name="Iwabuchi A."/>
            <person name="Kamiya K."/>
            <person name="Karasawa W."/>
            <person name="Kurita K."/>
            <person name="Katagiri S."/>
            <person name="Kikuta A."/>
            <person name="Kobayashi H."/>
            <person name="Kobayashi N."/>
            <person name="Machita K."/>
            <person name="Maehara T."/>
            <person name="Masukawa M."/>
            <person name="Mizubayashi T."/>
            <person name="Mukai Y."/>
            <person name="Nagasaki H."/>
            <person name="Nagata Y."/>
            <person name="Naito S."/>
            <person name="Nakashima M."/>
            <person name="Nakama Y."/>
            <person name="Nakamichi Y."/>
            <person name="Nakamura M."/>
            <person name="Meguro A."/>
            <person name="Negishi M."/>
            <person name="Ohta I."/>
            <person name="Ohta T."/>
            <person name="Okamoto M."/>
            <person name="Ono N."/>
            <person name="Saji S."/>
            <person name="Sakaguchi M."/>
            <person name="Sakai K."/>
            <person name="Shibata M."/>
            <person name="Shimokawa T."/>
            <person name="Song J."/>
            <person name="Takazaki Y."/>
            <person name="Terasawa K."/>
            <person name="Tsugane M."/>
            <person name="Tsuji K."/>
            <person name="Ueda S."/>
            <person name="Waki K."/>
            <person name="Yamagata H."/>
            <person name="Yamamoto M."/>
            <person name="Yamamoto S."/>
            <person name="Yamane H."/>
            <person name="Yoshiki S."/>
            <person name="Yoshihara R."/>
            <person name="Yukawa K."/>
            <person name="Zhong H."/>
            <person name="Yano M."/>
            <person name="Yuan Q."/>
            <person name="Ouyang S."/>
            <person name="Liu J."/>
            <person name="Jones K.M."/>
            <person name="Gansberger K."/>
            <person name="Moffat K."/>
            <person name="Hill J."/>
            <person name="Bera J."/>
            <person name="Fadrosh D."/>
            <person name="Jin S."/>
            <person name="Johri S."/>
            <person name="Kim M."/>
            <person name="Overton L."/>
            <person name="Reardon M."/>
            <person name="Tsitrin T."/>
            <person name="Vuong H."/>
            <person name="Weaver B."/>
            <person name="Ciecko A."/>
            <person name="Tallon L."/>
            <person name="Jackson J."/>
            <person name="Pai G."/>
            <person name="Aken S.V."/>
            <person name="Utterback T."/>
            <person name="Reidmuller S."/>
            <person name="Feldblyum T."/>
            <person name="Hsiao J."/>
            <person name="Zismann V."/>
            <person name="Iobst S."/>
            <person name="de Vazeille A.R."/>
            <person name="Buell C.R."/>
            <person name="Ying K."/>
            <person name="Li Y."/>
            <person name="Lu T."/>
            <person name="Huang Y."/>
            <person name="Zhao Q."/>
            <person name="Feng Q."/>
            <person name="Zhang L."/>
            <person name="Zhu J."/>
            <person name="Weng Q."/>
            <person name="Mu J."/>
            <person name="Lu Y."/>
            <person name="Fan D."/>
            <person name="Liu Y."/>
            <person name="Guan J."/>
            <person name="Zhang Y."/>
            <person name="Yu S."/>
            <person name="Liu X."/>
            <person name="Zhang Y."/>
            <person name="Hong G."/>
            <person name="Han B."/>
            <person name="Choisne N."/>
            <person name="Demange N."/>
            <person name="Orjeda G."/>
            <person name="Samain S."/>
            <person name="Cattolico L."/>
            <person name="Pelletier E."/>
            <person name="Couloux A."/>
            <person name="Segurens B."/>
            <person name="Wincker P."/>
            <person name="D'Hont A."/>
            <person name="Scarpelli C."/>
            <person name="Weissenbach J."/>
            <person name="Salanoubat M."/>
            <person name="Quetier F."/>
            <person name="Yu Y."/>
            <person name="Kim H.R."/>
            <person name="Rambo T."/>
            <person name="Currie J."/>
            <person name="Collura K."/>
            <person name="Luo M."/>
            <person name="Yang T."/>
            <person name="Ammiraju J.S.S."/>
            <person name="Engler F."/>
            <person name="Soderlund C."/>
            <person name="Wing R.A."/>
            <person name="Palmer L.E."/>
            <person name="de la Bastide M."/>
            <person name="Spiegel L."/>
            <person name="Nascimento L."/>
            <person name="Zutavern T."/>
            <person name="O'Shaughnessy A."/>
            <person name="Dike S."/>
            <person name="Dedhia N."/>
            <person name="Preston R."/>
            <person name="Balija V."/>
            <person name="McCombie W.R."/>
            <person name="Chow T."/>
            <person name="Chen H."/>
            <person name="Chung M."/>
            <person name="Chen C."/>
            <person name="Shaw J."/>
            <person name="Wu H."/>
            <person name="Hsiao K."/>
            <person name="Chao Y."/>
            <person name="Chu M."/>
            <person name="Cheng C."/>
            <person name="Hour A."/>
            <person name="Lee P."/>
            <person name="Lin S."/>
            <person name="Lin Y."/>
            <person name="Liou J."/>
            <person name="Liu S."/>
            <person name="Hsing Y."/>
            <person name="Raghuvanshi S."/>
            <person name="Mohanty A."/>
            <person name="Bharti A.K."/>
            <person name="Gaur A."/>
            <person name="Gupta V."/>
            <person name="Kumar D."/>
            <person name="Ravi V."/>
            <person name="Vij S."/>
            <person name="Kapur A."/>
            <person name="Khurana P."/>
            <person name="Khurana P."/>
            <person name="Khurana J.P."/>
            <person name="Tyagi A.K."/>
            <person name="Gaikwad K."/>
            <person name="Singh A."/>
            <person name="Dalal V."/>
            <person name="Srivastava S."/>
            <person name="Dixit A."/>
            <person name="Pal A.K."/>
            <person name="Ghazi I.A."/>
            <person name="Yadav M."/>
            <person name="Pandit A."/>
            <person name="Bhargava A."/>
            <person name="Sureshbabu K."/>
            <person name="Batra K."/>
            <person name="Sharma T.R."/>
            <person name="Mohapatra T."/>
            <person name="Singh N.K."/>
            <person name="Messing J."/>
            <person name="Nelson A.B."/>
            <person name="Fuks G."/>
            <person name="Kavchok S."/>
            <person name="Keizer G."/>
            <person name="Linton E."/>
            <person name="Llaca V."/>
            <person name="Song R."/>
            <person name="Tanyolac B."/>
            <person name="Young S."/>
            <person name="Ho-Il K."/>
            <person name="Hahn J.H."/>
            <person name="Sangsakoo G."/>
            <person name="Vanavichit A."/>
            <person name="de Mattos Luiz.A.T."/>
            <person name="Zimmer P.D."/>
            <person name="Malone G."/>
            <person name="Dellagostin O."/>
            <person name="de Oliveira A.C."/>
            <person name="Bevan M."/>
            <person name="Bancroft I."/>
            <person name="Minx P."/>
            <person name="Cordum H."/>
            <person name="Wilson R."/>
            <person name="Cheng Z."/>
            <person name="Jin W."/>
            <person name="Jiang J."/>
            <person name="Leong S.A."/>
            <person name="Iwama H."/>
            <person name="Gojobori T."/>
            <person name="Itoh T."/>
            <person name="Niimura Y."/>
            <person name="Fujii Y."/>
            <person name="Habara T."/>
            <person name="Sakai H."/>
            <person name="Sato Y."/>
            <person name="Wilson G."/>
            <person name="Kumar K."/>
            <person name="McCouch S."/>
            <person name="Juretic N."/>
            <person name="Hoen D."/>
            <person name="Wright S."/>
            <person name="Bruskiewich R."/>
            <person name="Bureau T."/>
            <person name="Miyao A."/>
            <person name="Hirochika H."/>
            <person name="Nishikawa T."/>
            <person name="Kadowaki K."/>
            <person name="Sugiura M."/>
            <person name="Burr B."/>
            <person name="Sasaki T."/>
        </authorList>
    </citation>
    <scope>NUCLEOTIDE SEQUENCE [LARGE SCALE GENOMIC DNA]</scope>
    <source>
        <strain evidence="4">cv. Nipponbare</strain>
    </source>
</reference>
<dbReference type="Proteomes" id="UP000000763">
    <property type="component" value="Chromosome 6"/>
</dbReference>
<evidence type="ECO:0000313" key="2">
    <source>
        <dbReference type="EMBL" id="BAD45250.1"/>
    </source>
</evidence>
<feature type="compositionally biased region" description="Basic and acidic residues" evidence="1">
    <location>
        <begin position="9"/>
        <end position="32"/>
    </location>
</feature>
<evidence type="ECO:0000256" key="1">
    <source>
        <dbReference type="SAM" id="MobiDB-lite"/>
    </source>
</evidence>
<evidence type="ECO:0000313" key="4">
    <source>
        <dbReference type="Proteomes" id="UP000000763"/>
    </source>
</evidence>
<dbReference type="EMBL" id="AP003521">
    <property type="protein sequence ID" value="BAD45250.1"/>
    <property type="molecule type" value="Genomic_DNA"/>
</dbReference>
<gene>
    <name evidence="2" type="ORF">P0025G03.13</name>
    <name evidence="3" type="ORF">P0664F03.46</name>
</gene>
<feature type="region of interest" description="Disordered" evidence="1">
    <location>
        <begin position="1"/>
        <end position="32"/>
    </location>
</feature>
<proteinExistence type="predicted"/>
<evidence type="ECO:0000313" key="3">
    <source>
        <dbReference type="EMBL" id="BAD45352.1"/>
    </source>
</evidence>
<name>Q656B5_ORYSJ</name>
<dbReference type="AlphaFoldDB" id="Q656B5"/>
<sequence length="226" mass="24584">MAWRSRWRAGADDRRRLTGGDQRRSTCGDRPVEGVAAVERRSVKTVRRRDPGGGAVATSLAQWLGQRSTGWTGTAMRRKAALWTSGATTSSTQGVRPVRNEISKTRMYQAEVVDHVLMDEMRRSSLEKSRNGSNMSGLKIEKQGRIKQQKIWGLNYTVSLTSSHLETFSLSFIVKKNKGGASGVSMGLVGVGGFESPYTHVGSAPVEKGVLGFSEEVLGVLPSGTR</sequence>
<protein>
    <submittedName>
        <fullName evidence="3">Uncharacterized protein</fullName>
    </submittedName>
</protein>
<accession>Q656B5</accession>